<dbReference type="STRING" id="572478.Vdis_1155"/>
<accession>E1QQX2</accession>
<evidence type="ECO:0000313" key="1">
    <source>
        <dbReference type="EMBL" id="ADN50542.1"/>
    </source>
</evidence>
<keyword evidence="2" id="KW-1185">Reference proteome</keyword>
<dbReference type="InterPro" id="IPR027417">
    <property type="entry name" value="P-loop_NTPase"/>
</dbReference>
<protein>
    <recommendedName>
        <fullName evidence="3">ATPase AAA-type core domain-containing protein</fullName>
    </recommendedName>
</protein>
<evidence type="ECO:0008006" key="3">
    <source>
        <dbReference type="Google" id="ProtNLM"/>
    </source>
</evidence>
<dbReference type="RefSeq" id="WP_013336267.1">
    <property type="nucleotide sequence ID" value="NC_014537.1"/>
</dbReference>
<dbReference type="EMBL" id="CP002100">
    <property type="protein sequence ID" value="ADN50542.1"/>
    <property type="molecule type" value="Genomic_DNA"/>
</dbReference>
<dbReference type="SUPFAM" id="SSF52540">
    <property type="entry name" value="P-loop containing nucleoside triphosphate hydrolases"/>
    <property type="match status" value="1"/>
</dbReference>
<reference evidence="1 2" key="1">
    <citation type="journal article" date="2010" name="Stand. Genomic Sci.">
        <title>Complete genome sequence of Vulcanisaeta distributa type strain (IC-017).</title>
        <authorList>
            <person name="Mavromatis K."/>
            <person name="Sikorski J."/>
            <person name="Pabst E."/>
            <person name="Teshima H."/>
            <person name="Lapidus A."/>
            <person name="Lucas S."/>
            <person name="Nolan M."/>
            <person name="Glavina Del Rio T."/>
            <person name="Cheng J.F."/>
            <person name="Bruce D."/>
            <person name="Goodwin L."/>
            <person name="Pitluck S."/>
            <person name="Liolios K."/>
            <person name="Ivanova N."/>
            <person name="Mikhailova N."/>
            <person name="Pati A."/>
            <person name="Chen A."/>
            <person name="Palaniappan K."/>
            <person name="Land M."/>
            <person name="Hauser L."/>
            <person name="Chang Y.J."/>
            <person name="Jeffries C.D."/>
            <person name="Rohde M."/>
            <person name="Spring S."/>
            <person name="Goker M."/>
            <person name="Wirth R."/>
            <person name="Woyke T."/>
            <person name="Bristow J."/>
            <person name="Eisen J.A."/>
            <person name="Markowitz V."/>
            <person name="Hugenholtz P."/>
            <person name="Klenk H.P."/>
            <person name="Kyrpides N.C."/>
        </authorList>
    </citation>
    <scope>NUCLEOTIDE SEQUENCE [LARGE SCALE GENOMIC DNA]</scope>
    <source>
        <strain evidence="2">DSM 14429 / JCM 11212 / NBRC 100878 / IC-017</strain>
    </source>
</reference>
<dbReference type="KEGG" id="vdi:Vdis_1155"/>
<name>E1QQX2_VULDI</name>
<dbReference type="eggNOG" id="arCOG06982">
    <property type="taxonomic scope" value="Archaea"/>
</dbReference>
<dbReference type="HOGENOM" id="CLU_840964_0_0_2"/>
<gene>
    <name evidence="1" type="ordered locus">Vdis_1155</name>
</gene>
<dbReference type="Proteomes" id="UP000006681">
    <property type="component" value="Chromosome"/>
</dbReference>
<evidence type="ECO:0000313" key="2">
    <source>
        <dbReference type="Proteomes" id="UP000006681"/>
    </source>
</evidence>
<dbReference type="GeneID" id="9752087"/>
<proteinExistence type="predicted"/>
<dbReference type="AlphaFoldDB" id="E1QQX2"/>
<sequence>MPNLAIKGSLTYGGREVNVDIGIELKPLTILIGPNLSGKSLTLMCLAKLARTIIARGYVHDRIEELPQSLECVGDSLNYDYAIYVDAYRVMLQPFMKIRPMLDKIRRVTEGLVDENLRGIRSSILLDVDTLNKSLSEDEVAKDLRIKTSMILLNDAMKVFEKARNGFQLMIEEASKTFGERGEDFRRALSHFMPLFIEHVNLMGNNSAWRWYDFELGNTSFNVEELSSVYAPSLVVFYALHTYALPQNSVLLVEEPEVHAHPSLALFLGYFLNRLVRDSEQRLRSGEKPWVFHVVVSTHSMDFLRGALMAGEDTVGVYVFDRDVTEGKITVKPWSGGAVIPGFTESRLLTMFGGKG</sequence>
<reference evidence="2" key="2">
    <citation type="journal article" date="2010" name="Stand. Genomic Sci.">
        <title>Complete genome sequence of Vulcanisaeta distributa type strain (IC-017T).</title>
        <authorList>
            <person name="Mavromatis K."/>
            <person name="Sikorski J."/>
            <person name="Pabst E."/>
            <person name="Teshima H."/>
            <person name="Lapidus A."/>
            <person name="Lucas S."/>
            <person name="Nolan M."/>
            <person name="Glavina Del Rio T."/>
            <person name="Cheng J."/>
            <person name="Bruce D."/>
            <person name="Goodwin L."/>
            <person name="Pitluck S."/>
            <person name="Liolios K."/>
            <person name="Ivanova N."/>
            <person name="Mikhailova N."/>
            <person name="Pati A."/>
            <person name="Chen A."/>
            <person name="Palaniappan K."/>
            <person name="Land M."/>
            <person name="Hauser L."/>
            <person name="Chang Y."/>
            <person name="Jeffries C."/>
            <person name="Rohde M."/>
            <person name="Spring S."/>
            <person name="Goker M."/>
            <person name="Wirth R."/>
            <person name="Woyke T."/>
            <person name="Bristow J."/>
            <person name="Eisen J."/>
            <person name="Markowitz V."/>
            <person name="Hugenholtz P."/>
            <person name="Klenk H."/>
            <person name="Kyrpides N."/>
        </authorList>
    </citation>
    <scope>NUCLEOTIDE SEQUENCE [LARGE SCALE GENOMIC DNA]</scope>
    <source>
        <strain evidence="2">DSM 14429 / JCM 11212 / NBRC 100878 / IC-017</strain>
    </source>
</reference>
<dbReference type="Gene3D" id="3.40.50.300">
    <property type="entry name" value="P-loop containing nucleotide triphosphate hydrolases"/>
    <property type="match status" value="1"/>
</dbReference>
<dbReference type="OrthoDB" id="350864at2157"/>
<organism evidence="1 2">
    <name type="scientific">Vulcanisaeta distributa (strain DSM 14429 / JCM 11212 / NBRC 100878 / IC-017)</name>
    <dbReference type="NCBI Taxonomy" id="572478"/>
    <lineage>
        <taxon>Archaea</taxon>
        <taxon>Thermoproteota</taxon>
        <taxon>Thermoprotei</taxon>
        <taxon>Thermoproteales</taxon>
        <taxon>Thermoproteaceae</taxon>
        <taxon>Vulcanisaeta</taxon>
    </lineage>
</organism>